<reference evidence="1" key="1">
    <citation type="submission" date="2014-11" db="EMBL/GenBank/DDBJ databases">
        <authorList>
            <person name="Amaro Gonzalez C."/>
        </authorList>
    </citation>
    <scope>NUCLEOTIDE SEQUENCE</scope>
</reference>
<organism evidence="1">
    <name type="scientific">Anguilla anguilla</name>
    <name type="common">European freshwater eel</name>
    <name type="synonym">Muraena anguilla</name>
    <dbReference type="NCBI Taxonomy" id="7936"/>
    <lineage>
        <taxon>Eukaryota</taxon>
        <taxon>Metazoa</taxon>
        <taxon>Chordata</taxon>
        <taxon>Craniata</taxon>
        <taxon>Vertebrata</taxon>
        <taxon>Euteleostomi</taxon>
        <taxon>Actinopterygii</taxon>
        <taxon>Neopterygii</taxon>
        <taxon>Teleostei</taxon>
        <taxon>Anguilliformes</taxon>
        <taxon>Anguillidae</taxon>
        <taxon>Anguilla</taxon>
    </lineage>
</organism>
<dbReference type="EMBL" id="GBXM01007945">
    <property type="protein sequence ID" value="JAI00633.1"/>
    <property type="molecule type" value="Transcribed_RNA"/>
</dbReference>
<reference evidence="1" key="2">
    <citation type="journal article" date="2015" name="Fish Shellfish Immunol.">
        <title>Early steps in the European eel (Anguilla anguilla)-Vibrio vulnificus interaction in the gills: Role of the RtxA13 toxin.</title>
        <authorList>
            <person name="Callol A."/>
            <person name="Pajuelo D."/>
            <person name="Ebbesson L."/>
            <person name="Teles M."/>
            <person name="MacKenzie S."/>
            <person name="Amaro C."/>
        </authorList>
    </citation>
    <scope>NUCLEOTIDE SEQUENCE</scope>
</reference>
<name>A0A0E9XD08_ANGAN</name>
<dbReference type="AlphaFoldDB" id="A0A0E9XD08"/>
<protein>
    <submittedName>
        <fullName evidence="1">Uncharacterized protein</fullName>
    </submittedName>
</protein>
<sequence length="37" mass="4328">MRFVKSVLRNCTVLYCGHLQARFCKYCLCIQATPFTL</sequence>
<accession>A0A0E9XD08</accession>
<evidence type="ECO:0000313" key="1">
    <source>
        <dbReference type="EMBL" id="JAI00633.1"/>
    </source>
</evidence>
<proteinExistence type="predicted"/>